<keyword evidence="4" id="KW-1185">Reference proteome</keyword>
<accession>A0A2S5ITW8</accession>
<feature type="domain" description="N-acetyltransferase" evidence="1">
    <location>
        <begin position="1"/>
        <end position="97"/>
    </location>
</feature>
<name>A0A2S5ITW8_9MICC</name>
<dbReference type="Pfam" id="PF14542">
    <property type="entry name" value="Acetyltransf_CG"/>
    <property type="match status" value="1"/>
</dbReference>
<dbReference type="PROSITE" id="PS51729">
    <property type="entry name" value="GNAT_YJDJ"/>
    <property type="match status" value="1"/>
</dbReference>
<evidence type="ECO:0000259" key="2">
    <source>
        <dbReference type="PROSITE" id="PS51729"/>
    </source>
</evidence>
<comment type="caution">
    <text evidence="3">The sequence shown here is derived from an EMBL/GenBank/DDBJ whole genome shotgun (WGS) entry which is preliminary data.</text>
</comment>
<keyword evidence="3" id="KW-0808">Transferase</keyword>
<dbReference type="PANTHER" id="PTHR31435:SF10">
    <property type="entry name" value="BSR4717 PROTEIN"/>
    <property type="match status" value="1"/>
</dbReference>
<dbReference type="PROSITE" id="PS51186">
    <property type="entry name" value="GNAT"/>
    <property type="match status" value="1"/>
</dbReference>
<dbReference type="Gene3D" id="3.40.630.30">
    <property type="match status" value="1"/>
</dbReference>
<evidence type="ECO:0000313" key="3">
    <source>
        <dbReference type="EMBL" id="PPB47991.1"/>
    </source>
</evidence>
<evidence type="ECO:0000259" key="1">
    <source>
        <dbReference type="PROSITE" id="PS51186"/>
    </source>
</evidence>
<protein>
    <submittedName>
        <fullName evidence="3">N-acetyltransferase</fullName>
    </submittedName>
</protein>
<dbReference type="InterPro" id="IPR031165">
    <property type="entry name" value="GNAT_YJDJ"/>
</dbReference>
<evidence type="ECO:0000313" key="4">
    <source>
        <dbReference type="Proteomes" id="UP000239297"/>
    </source>
</evidence>
<organism evidence="3 4">
    <name type="scientific">Arthrobacter pityocampae</name>
    <dbReference type="NCBI Taxonomy" id="547334"/>
    <lineage>
        <taxon>Bacteria</taxon>
        <taxon>Bacillati</taxon>
        <taxon>Actinomycetota</taxon>
        <taxon>Actinomycetes</taxon>
        <taxon>Micrococcales</taxon>
        <taxon>Micrococcaceae</taxon>
        <taxon>Arthrobacter</taxon>
    </lineage>
</organism>
<feature type="domain" description="N-acetyltransferase" evidence="2">
    <location>
        <begin position="11"/>
        <end position="97"/>
    </location>
</feature>
<dbReference type="OrthoDB" id="5405911at2"/>
<dbReference type="CDD" id="cd04301">
    <property type="entry name" value="NAT_SF"/>
    <property type="match status" value="1"/>
</dbReference>
<dbReference type="PANTHER" id="PTHR31435">
    <property type="entry name" value="PROTEIN NATD1"/>
    <property type="match status" value="1"/>
</dbReference>
<proteinExistence type="predicted"/>
<sequence length="97" mass="10337">MSTDTTGVQISNHAAESRYVATLDGHPVGTAAYERSDGSITFTHTVVDPGVEGHGVGSTLIRYALDDAREQHLAVVPQCEFVAALIEDHPEYKALTA</sequence>
<dbReference type="InterPro" id="IPR000182">
    <property type="entry name" value="GNAT_dom"/>
</dbReference>
<reference evidence="3 4" key="1">
    <citation type="journal article" date="2014" name="Int. J. Syst. Evol. Microbiol.">
        <title>Arthrobacter pityocampae sp. nov., isolated from Thaumetopoea pityocampa (Lep., Thaumetopoeidae).</title>
        <authorList>
            <person name="Ince I.A."/>
            <person name="Demirbag Z."/>
            <person name="Kati H."/>
        </authorList>
    </citation>
    <scope>NUCLEOTIDE SEQUENCE [LARGE SCALE GENOMIC DNA]</scope>
    <source>
        <strain evidence="3 4">Tp2</strain>
    </source>
</reference>
<dbReference type="RefSeq" id="WP_104122685.1">
    <property type="nucleotide sequence ID" value="NZ_PRKW01000007.1"/>
</dbReference>
<dbReference type="AlphaFoldDB" id="A0A2S5ITW8"/>
<gene>
    <name evidence="3" type="ORF">C4K88_16165</name>
</gene>
<dbReference type="SUPFAM" id="SSF55729">
    <property type="entry name" value="Acyl-CoA N-acyltransferases (Nat)"/>
    <property type="match status" value="1"/>
</dbReference>
<dbReference type="InterPro" id="IPR045057">
    <property type="entry name" value="Gcn5-rel_NAT"/>
</dbReference>
<dbReference type="Proteomes" id="UP000239297">
    <property type="component" value="Unassembled WGS sequence"/>
</dbReference>
<dbReference type="EMBL" id="PRKW01000007">
    <property type="protein sequence ID" value="PPB47991.1"/>
    <property type="molecule type" value="Genomic_DNA"/>
</dbReference>
<dbReference type="GO" id="GO:0016747">
    <property type="term" value="F:acyltransferase activity, transferring groups other than amino-acyl groups"/>
    <property type="evidence" value="ECO:0007669"/>
    <property type="project" value="InterPro"/>
</dbReference>
<dbReference type="InterPro" id="IPR016181">
    <property type="entry name" value="Acyl_CoA_acyltransferase"/>
</dbReference>